<reference evidence="2" key="1">
    <citation type="submission" date="2022-10" db="EMBL/GenBank/DDBJ databases">
        <title>The complete genomes of actinobacterial strains from the NBC collection.</title>
        <authorList>
            <person name="Joergensen T.S."/>
            <person name="Alvarez Arevalo M."/>
            <person name="Sterndorff E.B."/>
            <person name="Faurdal D."/>
            <person name="Vuksanovic O."/>
            <person name="Mourched A.-S."/>
            <person name="Charusanti P."/>
            <person name="Shaw S."/>
            <person name="Blin K."/>
            <person name="Weber T."/>
        </authorList>
    </citation>
    <scope>NUCLEOTIDE SEQUENCE</scope>
    <source>
        <strain evidence="2">NBC_00668</strain>
    </source>
</reference>
<accession>A0ABZ1XTH5</accession>
<dbReference type="EMBL" id="CP109019">
    <property type="protein sequence ID" value="WUT86853.1"/>
    <property type="molecule type" value="Genomic_DNA"/>
</dbReference>
<dbReference type="RefSeq" id="WP_329403569.1">
    <property type="nucleotide sequence ID" value="NZ_CP109019.1"/>
</dbReference>
<feature type="compositionally biased region" description="Basic and acidic residues" evidence="1">
    <location>
        <begin position="15"/>
        <end position="29"/>
    </location>
</feature>
<evidence type="ECO:0000313" key="3">
    <source>
        <dbReference type="Proteomes" id="UP001432060"/>
    </source>
</evidence>
<sequence>MGKKQTRQNRGARTGGHERSATAETKEPTRSPAPQDMTRPAPQEVSHKQPRKFGHN</sequence>
<evidence type="ECO:0000256" key="1">
    <source>
        <dbReference type="SAM" id="MobiDB-lite"/>
    </source>
</evidence>
<name>A0ABZ1XTH5_9ACTN</name>
<organism evidence="2 3">
    <name type="scientific">Streptomyces melanogenes</name>
    <dbReference type="NCBI Taxonomy" id="67326"/>
    <lineage>
        <taxon>Bacteria</taxon>
        <taxon>Bacillati</taxon>
        <taxon>Actinomycetota</taxon>
        <taxon>Actinomycetes</taxon>
        <taxon>Kitasatosporales</taxon>
        <taxon>Streptomycetaceae</taxon>
        <taxon>Streptomyces</taxon>
    </lineage>
</organism>
<feature type="region of interest" description="Disordered" evidence="1">
    <location>
        <begin position="1"/>
        <end position="56"/>
    </location>
</feature>
<keyword evidence="3" id="KW-1185">Reference proteome</keyword>
<protein>
    <submittedName>
        <fullName evidence="2">Uncharacterized protein</fullName>
    </submittedName>
</protein>
<evidence type="ECO:0000313" key="2">
    <source>
        <dbReference type="EMBL" id="WUT86853.1"/>
    </source>
</evidence>
<proteinExistence type="predicted"/>
<gene>
    <name evidence="2" type="ORF">OG515_33930</name>
</gene>
<dbReference type="Proteomes" id="UP001432060">
    <property type="component" value="Chromosome"/>
</dbReference>